<evidence type="ECO:0000256" key="9">
    <source>
        <dbReference type="PROSITE-ProRule" id="PRU00323"/>
    </source>
</evidence>
<dbReference type="PROSITE" id="PS01241">
    <property type="entry name" value="LINK_1"/>
    <property type="match status" value="1"/>
</dbReference>
<dbReference type="Gene3D" id="3.10.100.10">
    <property type="entry name" value="Mannose-Binding Protein A, subunit A"/>
    <property type="match status" value="1"/>
</dbReference>
<dbReference type="SMART" id="SM00445">
    <property type="entry name" value="LINK"/>
    <property type="match status" value="1"/>
</dbReference>
<evidence type="ECO:0000259" key="12">
    <source>
        <dbReference type="PROSITE" id="PS50963"/>
    </source>
</evidence>
<evidence type="ECO:0000313" key="14">
    <source>
        <dbReference type="Proteomes" id="UP001187343"/>
    </source>
</evidence>
<dbReference type="SUPFAM" id="SSF56436">
    <property type="entry name" value="C-type lectin-like"/>
    <property type="match status" value="1"/>
</dbReference>
<dbReference type="InterPro" id="IPR043210">
    <property type="entry name" value="CD44_antigen-like"/>
</dbReference>
<feature type="disulfide bond" evidence="9">
    <location>
        <begin position="145"/>
        <end position="166"/>
    </location>
</feature>
<feature type="region of interest" description="Disordered" evidence="10">
    <location>
        <begin position="334"/>
        <end position="360"/>
    </location>
</feature>
<dbReference type="GO" id="GO:0005540">
    <property type="term" value="F:hyaluronic acid binding"/>
    <property type="evidence" value="ECO:0007669"/>
    <property type="project" value="InterPro"/>
</dbReference>
<evidence type="ECO:0000256" key="4">
    <source>
        <dbReference type="ARBA" id="ARBA00022989"/>
    </source>
</evidence>
<feature type="region of interest" description="Disordered" evidence="10">
    <location>
        <begin position="236"/>
        <end position="268"/>
    </location>
</feature>
<reference evidence="13" key="1">
    <citation type="submission" date="2023-08" db="EMBL/GenBank/DDBJ databases">
        <title>Chromosome-level Genome Assembly of mud carp (Cirrhinus molitorella).</title>
        <authorList>
            <person name="Liu H."/>
        </authorList>
    </citation>
    <scope>NUCLEOTIDE SEQUENCE</scope>
    <source>
        <strain evidence="13">Prfri</strain>
        <tissue evidence="13">Muscle</tissue>
    </source>
</reference>
<keyword evidence="2 11" id="KW-0812">Transmembrane</keyword>
<dbReference type="GO" id="GO:0005886">
    <property type="term" value="C:plasma membrane"/>
    <property type="evidence" value="ECO:0007669"/>
    <property type="project" value="TreeGrafter"/>
</dbReference>
<sequence>MTQRMETLDCAVQCVSRASVIAECFHGRTPGDFSLPITSPLGTQAHITDRTLLRDSERADFTTMARLWMMMLMLFSSLFTSSLTFDIHLVNVNPKQAIAGVFQASIGNKYALTASTARDLCEHLGLTIASKAQVAEAQEHGLETCRFGWVDEQIAVVPRVQAKSNCGNGMTGVVVWRADPSKEFDVFCFNITDFEAQNQASMAAHQTTTRKPTTTHSSVFPTAHVGVHLRKTQSSKLPFPSSSFNSPTFSVPSSTSRSPSVNDLDDEGKHLAMSGTPIEAVPAALLITVTFAVMLAVFLALYYFKTNRPCRKQCDSEQQKEYIETEVWEHCSKKDLQQPQDEHVEENEEENKESSSIEQD</sequence>
<feature type="compositionally biased region" description="Low complexity" evidence="10">
    <location>
        <begin position="236"/>
        <end position="260"/>
    </location>
</feature>
<dbReference type="InterPro" id="IPR016187">
    <property type="entry name" value="CTDL_fold"/>
</dbReference>
<evidence type="ECO:0000256" key="10">
    <source>
        <dbReference type="SAM" id="MobiDB-lite"/>
    </source>
</evidence>
<feature type="transmembrane region" description="Helical" evidence="11">
    <location>
        <begin position="283"/>
        <end position="304"/>
    </location>
</feature>
<dbReference type="InterPro" id="IPR000538">
    <property type="entry name" value="Link_dom"/>
</dbReference>
<dbReference type="InterPro" id="IPR016186">
    <property type="entry name" value="C-type_lectin-like/link_sf"/>
</dbReference>
<keyword evidence="4 11" id="KW-1133">Transmembrane helix</keyword>
<keyword evidence="3" id="KW-0732">Signal</keyword>
<dbReference type="GO" id="GO:0007155">
    <property type="term" value="P:cell adhesion"/>
    <property type="evidence" value="ECO:0007669"/>
    <property type="project" value="InterPro"/>
</dbReference>
<evidence type="ECO:0000256" key="3">
    <source>
        <dbReference type="ARBA" id="ARBA00022729"/>
    </source>
</evidence>
<dbReference type="GO" id="GO:0004888">
    <property type="term" value="F:transmembrane signaling receptor activity"/>
    <property type="evidence" value="ECO:0007669"/>
    <property type="project" value="TreeGrafter"/>
</dbReference>
<dbReference type="PANTHER" id="PTHR10225:SF2">
    <property type="entry name" value="LYMPHATIC VESSEL ENDOTHELIAL HYALURONIC ACID RECEPTOR 1"/>
    <property type="match status" value="1"/>
</dbReference>
<evidence type="ECO:0000256" key="8">
    <source>
        <dbReference type="ARBA" id="ARBA00023180"/>
    </source>
</evidence>
<evidence type="ECO:0000256" key="1">
    <source>
        <dbReference type="ARBA" id="ARBA00004167"/>
    </source>
</evidence>
<dbReference type="EMBL" id="JAUYZG010000002">
    <property type="protein sequence ID" value="KAK2914322.1"/>
    <property type="molecule type" value="Genomic_DNA"/>
</dbReference>
<feature type="transmembrane region" description="Helical" evidence="11">
    <location>
        <begin position="67"/>
        <end position="85"/>
    </location>
</feature>
<evidence type="ECO:0000256" key="5">
    <source>
        <dbReference type="ARBA" id="ARBA00023136"/>
    </source>
</evidence>
<evidence type="ECO:0000256" key="6">
    <source>
        <dbReference type="ARBA" id="ARBA00023157"/>
    </source>
</evidence>
<feature type="domain" description="Link" evidence="12">
    <location>
        <begin position="100"/>
        <end position="190"/>
    </location>
</feature>
<name>A0AA88Q6F9_9TELE</name>
<dbReference type="PROSITE" id="PS50963">
    <property type="entry name" value="LINK_2"/>
    <property type="match status" value="1"/>
</dbReference>
<gene>
    <name evidence="13" type="ORF">Q8A67_002721</name>
</gene>
<protein>
    <recommendedName>
        <fullName evidence="12">Link domain-containing protein</fullName>
    </recommendedName>
</protein>
<comment type="caution">
    <text evidence="9">Lacks conserved residue(s) required for the propagation of feature annotation.</text>
</comment>
<dbReference type="AlphaFoldDB" id="A0AA88Q6F9"/>
<organism evidence="13 14">
    <name type="scientific">Cirrhinus molitorella</name>
    <name type="common">mud carp</name>
    <dbReference type="NCBI Taxonomy" id="172907"/>
    <lineage>
        <taxon>Eukaryota</taxon>
        <taxon>Metazoa</taxon>
        <taxon>Chordata</taxon>
        <taxon>Craniata</taxon>
        <taxon>Vertebrata</taxon>
        <taxon>Euteleostomi</taxon>
        <taxon>Actinopterygii</taxon>
        <taxon>Neopterygii</taxon>
        <taxon>Teleostei</taxon>
        <taxon>Ostariophysi</taxon>
        <taxon>Cypriniformes</taxon>
        <taxon>Cyprinidae</taxon>
        <taxon>Labeoninae</taxon>
        <taxon>Labeonini</taxon>
        <taxon>Cirrhinus</taxon>
    </lineage>
</organism>
<proteinExistence type="predicted"/>
<evidence type="ECO:0000256" key="11">
    <source>
        <dbReference type="SAM" id="Phobius"/>
    </source>
</evidence>
<dbReference type="PANTHER" id="PTHR10225">
    <property type="entry name" value="HYALURONAN RECEPTOR"/>
    <property type="match status" value="1"/>
</dbReference>
<keyword evidence="7" id="KW-0675">Receptor</keyword>
<evidence type="ECO:0000256" key="7">
    <source>
        <dbReference type="ARBA" id="ARBA00023170"/>
    </source>
</evidence>
<dbReference type="Pfam" id="PF00193">
    <property type="entry name" value="Xlink"/>
    <property type="match status" value="1"/>
</dbReference>
<dbReference type="Proteomes" id="UP001187343">
    <property type="component" value="Unassembled WGS sequence"/>
</dbReference>
<evidence type="ECO:0000313" key="13">
    <source>
        <dbReference type="EMBL" id="KAK2914322.1"/>
    </source>
</evidence>
<keyword evidence="6 9" id="KW-1015">Disulfide bond</keyword>
<accession>A0AA88Q6F9</accession>
<comment type="subcellular location">
    <subcellularLocation>
        <location evidence="1">Membrane</location>
        <topology evidence="1">Single-pass membrane protein</topology>
    </subcellularLocation>
</comment>
<keyword evidence="8" id="KW-0325">Glycoprotein</keyword>
<keyword evidence="14" id="KW-1185">Reference proteome</keyword>
<evidence type="ECO:0000256" key="2">
    <source>
        <dbReference type="ARBA" id="ARBA00022692"/>
    </source>
</evidence>
<keyword evidence="5 11" id="KW-0472">Membrane</keyword>
<comment type="caution">
    <text evidence="13">The sequence shown here is derived from an EMBL/GenBank/DDBJ whole genome shotgun (WGS) entry which is preliminary data.</text>
</comment>